<sequence length="582" mass="65410">MASKSPIHDVGIVSALHALEEASRVPNVQSKDLKSIFGRENWSTGCNPDLLEILSGKRGRMEIVEAGMISRLSTAVHELDTMSSILKHLSDVATELRQEYMEIFDPLVSRLSKISRLPDEVLAMAFKSAVRAEGHRGGEQARRLSHVSRRFRAIALAECELWTTLCSSSSRKELEMLVSRYGTQADLHIFIHIPTFFPPWDFVKICSQFFSRWNTMQIGNFPRGHHPDPVVGIDPGVGLNDPISHEMRILMNAFGAGLSSLPHLQALDIQCMHHGTSSCSLPWEAPSLQLLRCAQYLPSPSVALSSVTAFVCVLHLKKCFEVRGKMQDLLDLLASLTSLTDFELDLYNTDVGSEDEKPRSPSSGCPSIKKFCLRLPTFNIYGGRHSVVGRFLVALRFPNLEDYSVSIELMDVGGDNNKRLGRLERFSSELLPYEFGRNFPCLATLTMRISFVTSHDGAPGPQEQTPVIFPIYIDNVPTVSTLNVTTRSCMVLIRDSHAAIEERYPQERVTPIQHRPIQLREIRFHNCEEMVIGDLQKIFDSMKKDGYWDALDGIAVEDCKLLEYEDARQVLGEKNLLYSQTM</sequence>
<dbReference type="OrthoDB" id="2911958at2759"/>
<dbReference type="EMBL" id="KQ086215">
    <property type="protein sequence ID" value="KLO06334.1"/>
    <property type="molecule type" value="Genomic_DNA"/>
</dbReference>
<name>A0A0H2R3D1_9AGAM</name>
<proteinExistence type="predicted"/>
<protein>
    <submittedName>
        <fullName evidence="1">Uncharacterized protein</fullName>
    </submittedName>
</protein>
<accession>A0A0H2R3D1</accession>
<dbReference type="InParanoid" id="A0A0H2R3D1"/>
<evidence type="ECO:0000313" key="1">
    <source>
        <dbReference type="EMBL" id="KLO06334.1"/>
    </source>
</evidence>
<dbReference type="Proteomes" id="UP000053477">
    <property type="component" value="Unassembled WGS sequence"/>
</dbReference>
<dbReference type="AlphaFoldDB" id="A0A0H2R3D1"/>
<keyword evidence="2" id="KW-1185">Reference proteome</keyword>
<reference evidence="1 2" key="1">
    <citation type="submission" date="2015-04" db="EMBL/GenBank/DDBJ databases">
        <title>Complete genome sequence of Schizopora paradoxa KUC8140, a cosmopolitan wood degrader in East Asia.</title>
        <authorList>
            <consortium name="DOE Joint Genome Institute"/>
            <person name="Min B."/>
            <person name="Park H."/>
            <person name="Jang Y."/>
            <person name="Kim J.-J."/>
            <person name="Kim K.H."/>
            <person name="Pangilinan J."/>
            <person name="Lipzen A."/>
            <person name="Riley R."/>
            <person name="Grigoriev I.V."/>
            <person name="Spatafora J.W."/>
            <person name="Choi I.-G."/>
        </authorList>
    </citation>
    <scope>NUCLEOTIDE SEQUENCE [LARGE SCALE GENOMIC DNA]</scope>
    <source>
        <strain evidence="1 2">KUC8140</strain>
    </source>
</reference>
<evidence type="ECO:0000313" key="2">
    <source>
        <dbReference type="Proteomes" id="UP000053477"/>
    </source>
</evidence>
<gene>
    <name evidence="1" type="ORF">SCHPADRAFT_895517</name>
</gene>
<organism evidence="1 2">
    <name type="scientific">Schizopora paradoxa</name>
    <dbReference type="NCBI Taxonomy" id="27342"/>
    <lineage>
        <taxon>Eukaryota</taxon>
        <taxon>Fungi</taxon>
        <taxon>Dikarya</taxon>
        <taxon>Basidiomycota</taxon>
        <taxon>Agaricomycotina</taxon>
        <taxon>Agaricomycetes</taxon>
        <taxon>Hymenochaetales</taxon>
        <taxon>Schizoporaceae</taxon>
        <taxon>Schizopora</taxon>
    </lineage>
</organism>